<evidence type="ECO:0000313" key="2">
    <source>
        <dbReference type="EMBL" id="KAF2267517.1"/>
    </source>
</evidence>
<dbReference type="Proteomes" id="UP000800093">
    <property type="component" value="Unassembled WGS sequence"/>
</dbReference>
<name>A0A9P4KE35_9PLEO</name>
<organism evidence="2 3">
    <name type="scientific">Lojkania enalia</name>
    <dbReference type="NCBI Taxonomy" id="147567"/>
    <lineage>
        <taxon>Eukaryota</taxon>
        <taxon>Fungi</taxon>
        <taxon>Dikarya</taxon>
        <taxon>Ascomycota</taxon>
        <taxon>Pezizomycotina</taxon>
        <taxon>Dothideomycetes</taxon>
        <taxon>Pleosporomycetidae</taxon>
        <taxon>Pleosporales</taxon>
        <taxon>Pleosporales incertae sedis</taxon>
        <taxon>Lojkania</taxon>
    </lineage>
</organism>
<evidence type="ECO:0000256" key="1">
    <source>
        <dbReference type="SAM" id="MobiDB-lite"/>
    </source>
</evidence>
<comment type="caution">
    <text evidence="2">The sequence shown here is derived from an EMBL/GenBank/DDBJ whole genome shotgun (WGS) entry which is preliminary data.</text>
</comment>
<evidence type="ECO:0000313" key="3">
    <source>
        <dbReference type="Proteomes" id="UP000800093"/>
    </source>
</evidence>
<gene>
    <name evidence="2" type="ORF">CC78DRAFT_576884</name>
</gene>
<sequence length="383" mass="42744">MENFYQSFSSGNNDEGKKSFLSWPEKTDAPTYTLALWGAYVSLSFCALSTVGMHTYIAPVYVTPKPFQDAASVWTCTDGAKKDKKRLASMLDGPPSIVVRRGDRLWEAKRKKWITREMSEAALLYTTSPVQSILARLEGPGYVFALLLTANRSSSREKRPIIGDPDRSKRNGDPTCHTEQKFSGDWAWWQSPMIVDLSVNCPPVIPGGIMANQNWANDDWWAGSTQIRMENLGGLGPYREKGWENCRVVLKDVECSIIGRPVLTRPRVLLSVSLMERRHARSFNNCGTKRDRRASVWMEALCIRGKSDEGIKHRPNALLATSSWACARDVQLFYPASIHTHRLASSRVLAGDGLHPPSALMLMESVLLTAAASFHHSGSLQSR</sequence>
<accession>A0A9P4KE35</accession>
<dbReference type="EMBL" id="ML986590">
    <property type="protein sequence ID" value="KAF2267517.1"/>
    <property type="molecule type" value="Genomic_DNA"/>
</dbReference>
<dbReference type="AlphaFoldDB" id="A0A9P4KE35"/>
<proteinExistence type="predicted"/>
<feature type="region of interest" description="Disordered" evidence="1">
    <location>
        <begin position="157"/>
        <end position="177"/>
    </location>
</feature>
<keyword evidence="3" id="KW-1185">Reference proteome</keyword>
<protein>
    <submittedName>
        <fullName evidence="2">Uncharacterized protein</fullName>
    </submittedName>
</protein>
<reference evidence="3" key="1">
    <citation type="journal article" date="2020" name="Stud. Mycol.">
        <title>101 Dothideomycetes genomes: A test case for predicting lifestyles and emergence of pathogens.</title>
        <authorList>
            <person name="Haridas S."/>
            <person name="Albert R."/>
            <person name="Binder M."/>
            <person name="Bloem J."/>
            <person name="LaButti K."/>
            <person name="Salamov A."/>
            <person name="Andreopoulos B."/>
            <person name="Baker S."/>
            <person name="Barry K."/>
            <person name="Bills G."/>
            <person name="Bluhm B."/>
            <person name="Cannon C."/>
            <person name="Castanera R."/>
            <person name="Culley D."/>
            <person name="Daum C."/>
            <person name="Ezra D."/>
            <person name="Gonzalez J."/>
            <person name="Henrissat B."/>
            <person name="Kuo A."/>
            <person name="Liang C."/>
            <person name="Lipzen A."/>
            <person name="Lutzoni F."/>
            <person name="Magnuson J."/>
            <person name="Mondo S."/>
            <person name="Nolan M."/>
            <person name="Ohm R."/>
            <person name="Pangilinan J."/>
            <person name="Park H.-J."/>
            <person name="Ramirez L."/>
            <person name="Alfaro M."/>
            <person name="Sun H."/>
            <person name="Tritt A."/>
            <person name="Yoshinaga Y."/>
            <person name="Zwiers L.-H."/>
            <person name="Turgeon B."/>
            <person name="Goodwin S."/>
            <person name="Spatafora J."/>
            <person name="Crous P."/>
            <person name="Grigoriev I."/>
        </authorList>
    </citation>
    <scope>NUCLEOTIDE SEQUENCE [LARGE SCALE GENOMIC DNA]</scope>
    <source>
        <strain evidence="3">CBS 304.66</strain>
    </source>
</reference>